<reference evidence="3" key="1">
    <citation type="journal article" date="2020" name="Stud. Mycol.">
        <title>101 Dothideomycetes genomes: a test case for predicting lifestyles and emergence of pathogens.</title>
        <authorList>
            <person name="Haridas S."/>
            <person name="Albert R."/>
            <person name="Binder M."/>
            <person name="Bloem J."/>
            <person name="Labutti K."/>
            <person name="Salamov A."/>
            <person name="Andreopoulos B."/>
            <person name="Baker S."/>
            <person name="Barry K."/>
            <person name="Bills G."/>
            <person name="Bluhm B."/>
            <person name="Cannon C."/>
            <person name="Castanera R."/>
            <person name="Culley D."/>
            <person name="Daum C."/>
            <person name="Ezra D."/>
            <person name="Gonzalez J."/>
            <person name="Henrissat B."/>
            <person name="Kuo A."/>
            <person name="Liang C."/>
            <person name="Lipzen A."/>
            <person name="Lutzoni F."/>
            <person name="Magnuson J."/>
            <person name="Mondo S."/>
            <person name="Nolan M."/>
            <person name="Ohm R."/>
            <person name="Pangilinan J."/>
            <person name="Park H.-J."/>
            <person name="Ramirez L."/>
            <person name="Alfaro M."/>
            <person name="Sun H."/>
            <person name="Tritt A."/>
            <person name="Yoshinaga Y."/>
            <person name="Zwiers L.-H."/>
            <person name="Turgeon B."/>
            <person name="Goodwin S."/>
            <person name="Spatafora J."/>
            <person name="Crous P."/>
            <person name="Grigoriev I."/>
        </authorList>
    </citation>
    <scope>NUCLEOTIDE SEQUENCE</scope>
    <source>
        <strain evidence="3">CBS 183.55</strain>
    </source>
</reference>
<dbReference type="Proteomes" id="UP000800082">
    <property type="component" value="Unassembled WGS sequence"/>
</dbReference>
<sequence length="164" mass="18371">MAYTEIGERTPLLLSQMLGQIINMDYNNSRSPARLREEEESQVALEQSCQDYKAECQALEDRRRIYDARRQALENRSNAFIVRSPSQSSNLVSTRSGLAIRFKEPHERLPSETRTNGSSTRPGAPRPKTPHPNYATDMKALQEFLGPDSSNNAPVGHAPLDANS</sequence>
<evidence type="ECO:0000313" key="3">
    <source>
        <dbReference type="EMBL" id="KAF1929289.1"/>
    </source>
</evidence>
<gene>
    <name evidence="3" type="ORF">M421DRAFT_135817</name>
</gene>
<dbReference type="GeneID" id="54345067"/>
<feature type="compositionally biased region" description="Basic and acidic residues" evidence="2">
    <location>
        <begin position="101"/>
        <end position="111"/>
    </location>
</feature>
<protein>
    <submittedName>
        <fullName evidence="3">Uncharacterized protein</fullName>
    </submittedName>
</protein>
<name>A0A6A5RNR3_9PLEO</name>
<feature type="region of interest" description="Disordered" evidence="2">
    <location>
        <begin position="85"/>
        <end position="164"/>
    </location>
</feature>
<feature type="coiled-coil region" evidence="1">
    <location>
        <begin position="35"/>
        <end position="76"/>
    </location>
</feature>
<dbReference type="AlphaFoldDB" id="A0A6A5RNR3"/>
<feature type="compositionally biased region" description="Polar residues" evidence="2">
    <location>
        <begin position="85"/>
        <end position="96"/>
    </location>
</feature>
<accession>A0A6A5RNR3</accession>
<dbReference type="EMBL" id="ML978966">
    <property type="protein sequence ID" value="KAF1929289.1"/>
    <property type="molecule type" value="Genomic_DNA"/>
</dbReference>
<dbReference type="RefSeq" id="XP_033449537.1">
    <property type="nucleotide sequence ID" value="XM_033587421.1"/>
</dbReference>
<keyword evidence="4" id="KW-1185">Reference proteome</keyword>
<feature type="compositionally biased region" description="Polar residues" evidence="2">
    <location>
        <begin position="112"/>
        <end position="121"/>
    </location>
</feature>
<evidence type="ECO:0000256" key="1">
    <source>
        <dbReference type="SAM" id="Coils"/>
    </source>
</evidence>
<keyword evidence="1" id="KW-0175">Coiled coil</keyword>
<evidence type="ECO:0000313" key="4">
    <source>
        <dbReference type="Proteomes" id="UP000800082"/>
    </source>
</evidence>
<evidence type="ECO:0000256" key="2">
    <source>
        <dbReference type="SAM" id="MobiDB-lite"/>
    </source>
</evidence>
<proteinExistence type="predicted"/>
<organism evidence="3 4">
    <name type="scientific">Didymella exigua CBS 183.55</name>
    <dbReference type="NCBI Taxonomy" id="1150837"/>
    <lineage>
        <taxon>Eukaryota</taxon>
        <taxon>Fungi</taxon>
        <taxon>Dikarya</taxon>
        <taxon>Ascomycota</taxon>
        <taxon>Pezizomycotina</taxon>
        <taxon>Dothideomycetes</taxon>
        <taxon>Pleosporomycetidae</taxon>
        <taxon>Pleosporales</taxon>
        <taxon>Pleosporineae</taxon>
        <taxon>Didymellaceae</taxon>
        <taxon>Didymella</taxon>
    </lineage>
</organism>